<dbReference type="GO" id="GO:0000077">
    <property type="term" value="P:DNA damage checkpoint signaling"/>
    <property type="evidence" value="ECO:0007669"/>
    <property type="project" value="TreeGrafter"/>
</dbReference>
<reference evidence="6 7" key="1">
    <citation type="submission" date="2015-05" db="EMBL/GenBank/DDBJ databases">
        <title>Distinctive expansion of gene families associated with plant cell wall degradation and secondary metabolism in the genomes of grapevine trunk pathogens.</title>
        <authorList>
            <person name="Lawrence D.P."/>
            <person name="Travadon R."/>
            <person name="Rolshausen P.E."/>
            <person name="Baumgartner K."/>
        </authorList>
    </citation>
    <scope>NUCLEOTIDE SEQUENCE [LARGE SCALE GENOMIC DNA]</scope>
    <source>
        <strain evidence="6">DA912</strain>
    </source>
</reference>
<dbReference type="Gene3D" id="3.40.50.10190">
    <property type="entry name" value="BRCT domain"/>
    <property type="match status" value="1"/>
</dbReference>
<dbReference type="GO" id="GO:0045944">
    <property type="term" value="P:positive regulation of transcription by RNA polymerase II"/>
    <property type="evidence" value="ECO:0007669"/>
    <property type="project" value="TreeGrafter"/>
</dbReference>
<evidence type="ECO:0000313" key="7">
    <source>
        <dbReference type="Proteomes" id="UP000034680"/>
    </source>
</evidence>
<evidence type="ECO:0000313" key="6">
    <source>
        <dbReference type="EMBL" id="KKY31549.1"/>
    </source>
</evidence>
<dbReference type="CDD" id="cd17745">
    <property type="entry name" value="BRCT_p53bp1_rpt1"/>
    <property type="match status" value="1"/>
</dbReference>
<comment type="subcellular location">
    <subcellularLocation>
        <location evidence="1">Nucleus</location>
    </subcellularLocation>
</comment>
<dbReference type="InterPro" id="IPR036420">
    <property type="entry name" value="BRCT_dom_sf"/>
</dbReference>
<dbReference type="Proteomes" id="UP000034680">
    <property type="component" value="Unassembled WGS sequence"/>
</dbReference>
<dbReference type="PROSITE" id="PS50172">
    <property type="entry name" value="BRCT"/>
    <property type="match status" value="1"/>
</dbReference>
<dbReference type="InterPro" id="IPR001357">
    <property type="entry name" value="BRCT_dom"/>
</dbReference>
<keyword evidence="3" id="KW-0539">Nucleus</keyword>
<proteinExistence type="predicted"/>
<dbReference type="GO" id="GO:0042393">
    <property type="term" value="F:histone binding"/>
    <property type="evidence" value="ECO:0007669"/>
    <property type="project" value="TreeGrafter"/>
</dbReference>
<accession>A0A0G2FBI2</accession>
<dbReference type="PANTHER" id="PTHR15321">
    <property type="entry name" value="TUMOR SUPPRESSOR P53-BINDING PROTEIN 1"/>
    <property type="match status" value="1"/>
</dbReference>
<dbReference type="EMBL" id="LCUC01000381">
    <property type="protein sequence ID" value="KKY31549.1"/>
    <property type="molecule type" value="Genomic_DNA"/>
</dbReference>
<name>A0A0G2FBI2_9PEZI</name>
<evidence type="ECO:0000256" key="4">
    <source>
        <dbReference type="SAM" id="MobiDB-lite"/>
    </source>
</evidence>
<evidence type="ECO:0000256" key="2">
    <source>
        <dbReference type="ARBA" id="ARBA00022763"/>
    </source>
</evidence>
<dbReference type="OrthoDB" id="129353at2759"/>
<keyword evidence="2" id="KW-0227">DNA damage</keyword>
<feature type="region of interest" description="Disordered" evidence="4">
    <location>
        <begin position="242"/>
        <end position="265"/>
    </location>
</feature>
<reference evidence="6 7" key="2">
    <citation type="submission" date="2015-05" db="EMBL/GenBank/DDBJ databases">
        <authorList>
            <person name="Morales-Cruz A."/>
            <person name="Amrine K.C."/>
            <person name="Cantu D."/>
        </authorList>
    </citation>
    <scope>NUCLEOTIDE SEQUENCE [LARGE SCALE GENOMIC DNA]</scope>
    <source>
        <strain evidence="6">DA912</strain>
    </source>
</reference>
<evidence type="ECO:0000256" key="1">
    <source>
        <dbReference type="ARBA" id="ARBA00004123"/>
    </source>
</evidence>
<dbReference type="GO" id="GO:0005634">
    <property type="term" value="C:nucleus"/>
    <property type="evidence" value="ECO:0007669"/>
    <property type="project" value="UniProtKB-SubCell"/>
</dbReference>
<dbReference type="SUPFAM" id="SSF52113">
    <property type="entry name" value="BRCT domain"/>
    <property type="match status" value="1"/>
</dbReference>
<dbReference type="AlphaFoldDB" id="A0A0G2FBI2"/>
<dbReference type="InterPro" id="IPR047252">
    <property type="entry name" value="TP53BP1-like"/>
</dbReference>
<dbReference type="STRING" id="1214573.A0A0G2FBI2"/>
<gene>
    <name evidence="6" type="ORF">UCDDA912_g08512</name>
</gene>
<feature type="domain" description="BRCT" evidence="5">
    <location>
        <begin position="82"/>
        <end position="128"/>
    </location>
</feature>
<organism evidence="6 7">
    <name type="scientific">Diaporthe ampelina</name>
    <dbReference type="NCBI Taxonomy" id="1214573"/>
    <lineage>
        <taxon>Eukaryota</taxon>
        <taxon>Fungi</taxon>
        <taxon>Dikarya</taxon>
        <taxon>Ascomycota</taxon>
        <taxon>Pezizomycotina</taxon>
        <taxon>Sordariomycetes</taxon>
        <taxon>Sordariomycetidae</taxon>
        <taxon>Diaporthales</taxon>
        <taxon>Diaporthaceae</taxon>
        <taxon>Diaporthe</taxon>
    </lineage>
</organism>
<evidence type="ECO:0000256" key="3">
    <source>
        <dbReference type="ARBA" id="ARBA00023242"/>
    </source>
</evidence>
<dbReference type="PANTHER" id="PTHR15321:SF3">
    <property type="entry name" value="TP53-BINDING PROTEIN 1"/>
    <property type="match status" value="1"/>
</dbReference>
<evidence type="ECO:0000259" key="5">
    <source>
        <dbReference type="PROSITE" id="PS50172"/>
    </source>
</evidence>
<comment type="caution">
    <text evidence="6">The sequence shown here is derived from an EMBL/GenBank/DDBJ whole genome shotgun (WGS) entry which is preliminary data.</text>
</comment>
<protein>
    <submittedName>
        <fullName evidence="6">Putative family decarboxylase</fullName>
    </submittedName>
</protein>
<keyword evidence="7" id="KW-1185">Reference proteome</keyword>
<sequence>MVFAVSFQAKHPGEKDSIYNSRIGLSSKVANQIKLGGGKLLPNGFDQLFEFGAIKNAEVASSTPPPDEEIKLTAAARAHGFTALIADGHSRKVKYMQALALGLPCIHERWITTCTEKQRLVNWSDYLLCAGNSSFLGDAIRSRNLRIYDAASAKLGEVIDSRPRLLRGSRILLVLRKQDERKKEAYIFLARVLGASLSRVYTVDEARKQLKASEDAGHPYDWVYVEEKMAGRAALFADDTTSSSTAPAASRKRKRKSAADAANPAPKKIRTLSNELVIQSLILGRLIEEDEDIG</sequence>
<dbReference type="InterPro" id="IPR047249">
    <property type="entry name" value="BRCT_p53bp1-like_rpt1"/>
</dbReference>